<dbReference type="PANTHER" id="PTHR23275:SF100">
    <property type="entry name" value="EGF-LIKE DOMAIN-CONTAINING PROTEIN"/>
    <property type="match status" value="1"/>
</dbReference>
<dbReference type="GeneID" id="14905641"/>
<dbReference type="InterPro" id="IPR006212">
    <property type="entry name" value="Furin_repeat"/>
</dbReference>
<dbReference type="AlphaFoldDB" id="G0QZ22"/>
<keyword evidence="3" id="KW-0378">Hydrolase</keyword>
<dbReference type="eggNOG" id="KOG3525">
    <property type="taxonomic scope" value="Eukaryota"/>
</dbReference>
<dbReference type="InParanoid" id="G0QZ22"/>
<evidence type="ECO:0000256" key="1">
    <source>
        <dbReference type="ARBA" id="ARBA00022529"/>
    </source>
</evidence>
<dbReference type="GO" id="GO:0003796">
    <property type="term" value="F:lysozyme activity"/>
    <property type="evidence" value="ECO:0007669"/>
    <property type="project" value="InterPro"/>
</dbReference>
<dbReference type="STRING" id="857967.G0QZ22"/>
<evidence type="ECO:0000256" key="2">
    <source>
        <dbReference type="ARBA" id="ARBA00022638"/>
    </source>
</evidence>
<organism evidence="3 4">
    <name type="scientific">Ichthyophthirius multifiliis</name>
    <name type="common">White spot disease agent</name>
    <name type="synonym">Ich</name>
    <dbReference type="NCBI Taxonomy" id="5932"/>
    <lineage>
        <taxon>Eukaryota</taxon>
        <taxon>Sar</taxon>
        <taxon>Alveolata</taxon>
        <taxon>Ciliophora</taxon>
        <taxon>Intramacronucleata</taxon>
        <taxon>Oligohymenophorea</taxon>
        <taxon>Hymenostomatida</taxon>
        <taxon>Ophryoglenina</taxon>
        <taxon>Ichthyophthirius</taxon>
    </lineage>
</organism>
<dbReference type="CDD" id="cd00064">
    <property type="entry name" value="FU"/>
    <property type="match status" value="1"/>
</dbReference>
<evidence type="ECO:0000313" key="3">
    <source>
        <dbReference type="EMBL" id="EGR29539.1"/>
    </source>
</evidence>
<dbReference type="SMART" id="SM00261">
    <property type="entry name" value="FU"/>
    <property type="match status" value="5"/>
</dbReference>
<dbReference type="GO" id="GO:0031640">
    <property type="term" value="P:killing of cells of another organism"/>
    <property type="evidence" value="ECO:0007669"/>
    <property type="project" value="UniProtKB-KW"/>
</dbReference>
<proteinExistence type="predicted"/>
<keyword evidence="2" id="KW-0081">Bacteriolytic enzyme</keyword>
<name>G0QZ22_ICHMU</name>
<dbReference type="EC" id="3.4.21.75" evidence="3"/>
<dbReference type="OMA" id="GECIMIT"/>
<accession>G0QZ22</accession>
<dbReference type="GO" id="GO:0004252">
    <property type="term" value="F:serine-type endopeptidase activity"/>
    <property type="evidence" value="ECO:0007669"/>
    <property type="project" value="UniProtKB-EC"/>
</dbReference>
<sequence>MFNCKLKYAQDIVKYDFQSEIGVVNHLEEKTLSELLKIFNNNLSSIVITNGLISLPQYILYTEFYKKDTSCGKMETIRMLGKTYEECKLCSGTYFSTIDPESQKLLNKNPNVEFLEEQQLFTIKQAETLNKIIIQSFQLLWNCNNQDDQLEVNGIFDEKNFLKLLQSPEEGFKNNCMRCTDKYCSKCTTDFETCLVCKDDFRLQSGVCTKCNLPYCVQCTEKELTGGEKAEICQQCAKKYVLHLNQCIKTCPEGFIQTTKTCLQCKPGQYNNEVKCLDCSDKCKTCTGPQPWQCTKCFAIFLFVPGEGCKECPQGMDCETEKCLQRQYRQYDYPYECGQCHKTCSECKLGNTIEDCISCKNNFILKNVKSDGRGQCKNPSDKPRHFLDQETNTLKPCFFTCMDCIDNSDLCVQCSPEMNYYVSHEGGDRFKCYNKCPQGYISANDGELTYEPTECIKQEKQKDAETDELEIDFGLDFNQDEGVQADDGQAVECPPSQYYDAEQQDCFLCPSNCQICGSSDWCDLCIEGNYWNQKLQQCDLCHPSCSKCKGSAYTDCIQCTDETQIFPDENGLCSQSSSDLPETDFSIFISQKQMFLNLSECQKLFTLNNEQNYKVAFKNIFTLQDAKWNSLPLLNEELCKVENFKKRYLKFGDQIDKCTFTDINKPVMGQKGSLLTIFAIILSQFDVKIETKPVDPSNLLEYLLKNKLAYPYHIKKVDNKFSCALLQCEFSMETSLNKLEVNKGKTINIKQIKEIPLQSEKKMLNCFKNKETQFIDDDDIKKIEKQIISSQQSLESKNKQFIVFDVCGQKVGKQEIYQQQYLVQNYLGNGFYDVVSPYDDSNQIIYIYGVIKEQNLYLKRCNSDYKNSFDSYVVSNIRIFQVDEFDSNIDKTKSLEEQFEKESPQETINLLEKCQCESYKIVIKKNEGIMQQYLRKISKNGRIISQKTSPNSIKHILAKHKLDPEVMLKKKTVLTEQQADLIFEDMLEETKLKAQECYQYKDGEHPQCIINVLMDIVFSNSNNCVDYSKPQMPKILESKNYLKLQNLLENTNWCKVNKKRCKFHTQIIQGCQNEITVS</sequence>
<dbReference type="Proteomes" id="UP000008983">
    <property type="component" value="Unassembled WGS sequence"/>
</dbReference>
<dbReference type="SUPFAM" id="SSF57184">
    <property type="entry name" value="Growth factor receptor domain"/>
    <property type="match status" value="3"/>
</dbReference>
<keyword evidence="4" id="KW-1185">Reference proteome</keyword>
<gene>
    <name evidence="3" type="ORF">IMG5_153920</name>
</gene>
<dbReference type="InterPro" id="IPR023347">
    <property type="entry name" value="Lysozyme_dom_sf"/>
</dbReference>
<dbReference type="InterPro" id="IPR052798">
    <property type="entry name" value="Giardia_VSA"/>
</dbReference>
<dbReference type="PANTHER" id="PTHR23275">
    <property type="entry name" value="CABRIOLET.-RELATED"/>
    <property type="match status" value="1"/>
</dbReference>
<evidence type="ECO:0000313" key="4">
    <source>
        <dbReference type="Proteomes" id="UP000008983"/>
    </source>
</evidence>
<dbReference type="EMBL" id="GL984135">
    <property type="protein sequence ID" value="EGR29539.1"/>
    <property type="molecule type" value="Genomic_DNA"/>
</dbReference>
<dbReference type="OrthoDB" id="286906at2759"/>
<keyword evidence="1" id="KW-0929">Antimicrobial</keyword>
<dbReference type="InterPro" id="IPR009030">
    <property type="entry name" value="Growth_fac_rcpt_cys_sf"/>
</dbReference>
<reference evidence="3 4" key="1">
    <citation type="submission" date="2011-07" db="EMBL/GenBank/DDBJ databases">
        <authorList>
            <person name="Coyne R."/>
            <person name="Brami D."/>
            <person name="Johnson J."/>
            <person name="Hostetler J."/>
            <person name="Hannick L."/>
            <person name="Clark T."/>
            <person name="Cassidy-Hanley D."/>
            <person name="Inman J."/>
        </authorList>
    </citation>
    <scope>NUCLEOTIDE SEQUENCE [LARGE SCALE GENOMIC DNA]</scope>
    <source>
        <strain evidence="3 4">G5</strain>
    </source>
</reference>
<dbReference type="GO" id="GO:0042742">
    <property type="term" value="P:defense response to bacterium"/>
    <property type="evidence" value="ECO:0007669"/>
    <property type="project" value="UniProtKB-KW"/>
</dbReference>
<protein>
    <submittedName>
        <fullName evidence="3">Proprotein convertase subtilisin kexin type 5, putative</fullName>
        <ecNumber evidence="3">3.4.21.75</ecNumber>
    </submittedName>
</protein>
<dbReference type="Gene3D" id="2.10.220.10">
    <property type="entry name" value="Hormone Receptor, Insulin-like Growth Factor Receptor 1, Chain A, domain 2"/>
    <property type="match status" value="2"/>
</dbReference>
<dbReference type="Gene3D" id="1.10.530.40">
    <property type="match status" value="1"/>
</dbReference>
<dbReference type="RefSeq" id="XP_004030775.1">
    <property type="nucleotide sequence ID" value="XM_004030727.1"/>
</dbReference>